<dbReference type="SMART" id="SM00867">
    <property type="entry name" value="YceI"/>
    <property type="match status" value="1"/>
</dbReference>
<dbReference type="InterPro" id="IPR036761">
    <property type="entry name" value="TTHA0802/YceI-like_sf"/>
</dbReference>
<comment type="similarity">
    <text evidence="1">Belongs to the UPF0312 family.</text>
</comment>
<dbReference type="AlphaFoldDB" id="A0A7W7HUP5"/>
<dbReference type="Gene3D" id="2.40.128.110">
    <property type="entry name" value="Lipid/polyisoprenoid-binding, YceI-like"/>
    <property type="match status" value="1"/>
</dbReference>
<dbReference type="InterPro" id="IPR007372">
    <property type="entry name" value="Lipid/polyisoprenoid-bd_YceI"/>
</dbReference>
<reference evidence="3 4" key="1">
    <citation type="submission" date="2020-08" db="EMBL/GenBank/DDBJ databases">
        <title>Sequencing the genomes of 1000 actinobacteria strains.</title>
        <authorList>
            <person name="Klenk H.-P."/>
        </authorList>
    </citation>
    <scope>NUCLEOTIDE SEQUENCE [LARGE SCALE GENOMIC DNA]</scope>
    <source>
        <strain evidence="3 4">DSM 43149</strain>
    </source>
</reference>
<proteinExistence type="inferred from homology"/>
<evidence type="ECO:0000313" key="3">
    <source>
        <dbReference type="EMBL" id="MBB4761065.1"/>
    </source>
</evidence>
<comment type="caution">
    <text evidence="3">The sequence shown here is derived from an EMBL/GenBank/DDBJ whole genome shotgun (WGS) entry which is preliminary data.</text>
</comment>
<dbReference type="Proteomes" id="UP000578112">
    <property type="component" value="Unassembled WGS sequence"/>
</dbReference>
<evidence type="ECO:0000313" key="4">
    <source>
        <dbReference type="Proteomes" id="UP000578112"/>
    </source>
</evidence>
<dbReference type="RefSeq" id="WP_184991260.1">
    <property type="nucleotide sequence ID" value="NZ_BOMK01000013.1"/>
</dbReference>
<feature type="domain" description="Lipid/polyisoprenoid-binding YceI-like" evidence="2">
    <location>
        <begin position="13"/>
        <end position="170"/>
    </location>
</feature>
<protein>
    <submittedName>
        <fullName evidence="3">Polyisoprenoid-binding protein YceI</fullName>
    </submittedName>
</protein>
<accession>A0A7W7HUP5</accession>
<organism evidence="3 4">
    <name type="scientific">Actinoplanes digitatis</name>
    <dbReference type="NCBI Taxonomy" id="1868"/>
    <lineage>
        <taxon>Bacteria</taxon>
        <taxon>Bacillati</taxon>
        <taxon>Actinomycetota</taxon>
        <taxon>Actinomycetes</taxon>
        <taxon>Micromonosporales</taxon>
        <taxon>Micromonosporaceae</taxon>
        <taxon>Actinoplanes</taxon>
    </lineage>
</organism>
<gene>
    <name evidence="3" type="ORF">BJ971_001621</name>
</gene>
<dbReference type="Pfam" id="PF04264">
    <property type="entry name" value="YceI"/>
    <property type="match status" value="1"/>
</dbReference>
<evidence type="ECO:0000259" key="2">
    <source>
        <dbReference type="SMART" id="SM00867"/>
    </source>
</evidence>
<dbReference type="EMBL" id="JACHNH010000001">
    <property type="protein sequence ID" value="MBB4761065.1"/>
    <property type="molecule type" value="Genomic_DNA"/>
</dbReference>
<sequence>MTTHLETDVLPGTYRIDPHRSTVRFTATHVFGLKPVDGTFAIRAGTLVVAARREQSTASAELDAASFTTDDKRRDADIRGKRFLAADAYPVIGFRSTGLTRTPEGWRLAGVLGVRGGSAPMVLDVVDAAPAGDGYRFRATALVDRVAAGVTAGRGIIARRVRVTVECRVEPSAA</sequence>
<keyword evidence="4" id="KW-1185">Reference proteome</keyword>
<name>A0A7W7HUP5_9ACTN</name>
<dbReference type="SUPFAM" id="SSF101874">
    <property type="entry name" value="YceI-like"/>
    <property type="match status" value="1"/>
</dbReference>
<dbReference type="PANTHER" id="PTHR34406">
    <property type="entry name" value="PROTEIN YCEI"/>
    <property type="match status" value="1"/>
</dbReference>
<dbReference type="PANTHER" id="PTHR34406:SF1">
    <property type="entry name" value="PROTEIN YCEI"/>
    <property type="match status" value="1"/>
</dbReference>
<evidence type="ECO:0000256" key="1">
    <source>
        <dbReference type="ARBA" id="ARBA00008812"/>
    </source>
</evidence>